<dbReference type="HOGENOM" id="CLU_012893_6_0_0"/>
<dbReference type="InterPro" id="IPR002528">
    <property type="entry name" value="MATE_fam"/>
</dbReference>
<keyword evidence="12" id="KW-1185">Reference proteome</keyword>
<feature type="transmembrane region" description="Helical" evidence="10">
    <location>
        <begin position="287"/>
        <end position="308"/>
    </location>
</feature>
<evidence type="ECO:0000313" key="11">
    <source>
        <dbReference type="EMBL" id="AEU38686.1"/>
    </source>
</evidence>
<dbReference type="OrthoDB" id="9780160at2"/>
<evidence type="ECO:0000256" key="5">
    <source>
        <dbReference type="ARBA" id="ARBA00022692"/>
    </source>
</evidence>
<comment type="subcellular location">
    <subcellularLocation>
        <location evidence="1">Cell membrane</location>
        <topology evidence="1">Multi-pass membrane protein</topology>
    </subcellularLocation>
</comment>
<evidence type="ECO:0000256" key="6">
    <source>
        <dbReference type="ARBA" id="ARBA00022989"/>
    </source>
</evidence>
<feature type="transmembrane region" description="Helical" evidence="10">
    <location>
        <begin position="204"/>
        <end position="226"/>
    </location>
</feature>
<keyword evidence="6 10" id="KW-1133">Transmembrane helix</keyword>
<dbReference type="eggNOG" id="COG0534">
    <property type="taxonomic scope" value="Bacteria"/>
</dbReference>
<dbReference type="Proteomes" id="UP000007113">
    <property type="component" value="Chromosome"/>
</dbReference>
<evidence type="ECO:0000256" key="8">
    <source>
        <dbReference type="ARBA" id="ARBA00023136"/>
    </source>
</evidence>
<dbReference type="InterPro" id="IPR050222">
    <property type="entry name" value="MATE_MdtK"/>
</dbReference>
<dbReference type="GO" id="GO:0042910">
    <property type="term" value="F:xenobiotic transmembrane transporter activity"/>
    <property type="evidence" value="ECO:0007669"/>
    <property type="project" value="InterPro"/>
</dbReference>
<evidence type="ECO:0000256" key="10">
    <source>
        <dbReference type="SAM" id="Phobius"/>
    </source>
</evidence>
<feature type="transmembrane region" description="Helical" evidence="10">
    <location>
        <begin position="329"/>
        <end position="354"/>
    </location>
</feature>
<keyword evidence="4" id="KW-1003">Cell membrane</keyword>
<feature type="transmembrane region" description="Helical" evidence="10">
    <location>
        <begin position="432"/>
        <end position="452"/>
    </location>
</feature>
<evidence type="ECO:0000256" key="7">
    <source>
        <dbReference type="ARBA" id="ARBA00023065"/>
    </source>
</evidence>
<protein>
    <recommendedName>
        <fullName evidence="9">Multidrug-efflux transporter</fullName>
    </recommendedName>
</protein>
<feature type="transmembrane region" description="Helical" evidence="10">
    <location>
        <begin position="249"/>
        <end position="275"/>
    </location>
</feature>
<proteinExistence type="predicted"/>
<keyword evidence="7" id="KW-0406">Ion transport</keyword>
<reference evidence="11 12" key="1">
    <citation type="submission" date="2011-11" db="EMBL/GenBank/DDBJ databases">
        <title>Complete sequence of Granulicella mallensis MP5ACTX8.</title>
        <authorList>
            <consortium name="US DOE Joint Genome Institute"/>
            <person name="Lucas S."/>
            <person name="Copeland A."/>
            <person name="Lapidus A."/>
            <person name="Cheng J.-F."/>
            <person name="Goodwin L."/>
            <person name="Pitluck S."/>
            <person name="Peters L."/>
            <person name="Lu M."/>
            <person name="Detter J.C."/>
            <person name="Han C."/>
            <person name="Tapia R."/>
            <person name="Land M."/>
            <person name="Hauser L."/>
            <person name="Kyrpides N."/>
            <person name="Ivanova N."/>
            <person name="Mikhailova N."/>
            <person name="Pagani I."/>
            <person name="Rawat S."/>
            <person name="Mannisto M."/>
            <person name="Haggblom M."/>
            <person name="Woyke T."/>
        </authorList>
    </citation>
    <scope>NUCLEOTIDE SEQUENCE [LARGE SCALE GENOMIC DNA]</scope>
    <source>
        <strain evidence="12">ATCC BAA-1857 / DSM 23137 / MP5ACTX8</strain>
    </source>
</reference>
<dbReference type="PANTHER" id="PTHR43298:SF2">
    <property type="entry name" value="FMN_FAD EXPORTER YEEO-RELATED"/>
    <property type="match status" value="1"/>
</dbReference>
<dbReference type="GO" id="GO:0005886">
    <property type="term" value="C:plasma membrane"/>
    <property type="evidence" value="ECO:0007669"/>
    <property type="project" value="UniProtKB-SubCell"/>
</dbReference>
<dbReference type="PIRSF" id="PIRSF006603">
    <property type="entry name" value="DinF"/>
    <property type="match status" value="1"/>
</dbReference>
<feature type="transmembrane region" description="Helical" evidence="10">
    <location>
        <begin position="404"/>
        <end position="426"/>
    </location>
</feature>
<feature type="transmembrane region" description="Helical" evidence="10">
    <location>
        <begin position="366"/>
        <end position="383"/>
    </location>
</feature>
<name>G8NU51_GRAMM</name>
<dbReference type="GO" id="GO:0006811">
    <property type="term" value="P:monoatomic ion transport"/>
    <property type="evidence" value="ECO:0007669"/>
    <property type="project" value="UniProtKB-KW"/>
</dbReference>
<dbReference type="NCBIfam" id="TIGR00797">
    <property type="entry name" value="matE"/>
    <property type="match status" value="1"/>
</dbReference>
<dbReference type="KEGG" id="gma:AciX8_4413"/>
<dbReference type="RefSeq" id="WP_014267557.1">
    <property type="nucleotide sequence ID" value="NC_016631.1"/>
</dbReference>
<feature type="transmembrane region" description="Helical" evidence="10">
    <location>
        <begin position="91"/>
        <end position="112"/>
    </location>
</feature>
<dbReference type="Pfam" id="PF01554">
    <property type="entry name" value="MatE"/>
    <property type="match status" value="2"/>
</dbReference>
<dbReference type="CDD" id="cd13131">
    <property type="entry name" value="MATE_NorM_like"/>
    <property type="match status" value="1"/>
</dbReference>
<organism evidence="11 12">
    <name type="scientific">Granulicella mallensis (strain ATCC BAA-1857 / DSM 23137 / MP5ACTX8)</name>
    <dbReference type="NCBI Taxonomy" id="682795"/>
    <lineage>
        <taxon>Bacteria</taxon>
        <taxon>Pseudomonadati</taxon>
        <taxon>Acidobacteriota</taxon>
        <taxon>Terriglobia</taxon>
        <taxon>Terriglobales</taxon>
        <taxon>Acidobacteriaceae</taxon>
        <taxon>Granulicella</taxon>
    </lineage>
</organism>
<dbReference type="PANTHER" id="PTHR43298">
    <property type="entry name" value="MULTIDRUG RESISTANCE PROTEIN NORM-RELATED"/>
    <property type="match status" value="1"/>
</dbReference>
<keyword evidence="5 10" id="KW-0812">Transmembrane</keyword>
<keyword evidence="2" id="KW-0813">Transport</keyword>
<evidence type="ECO:0000313" key="12">
    <source>
        <dbReference type="Proteomes" id="UP000007113"/>
    </source>
</evidence>
<dbReference type="STRING" id="682795.AciX8_4413"/>
<dbReference type="InterPro" id="IPR048279">
    <property type="entry name" value="MdtK-like"/>
</dbReference>
<feature type="transmembrane region" description="Helical" evidence="10">
    <location>
        <begin position="12"/>
        <end position="33"/>
    </location>
</feature>
<feature type="transmembrane region" description="Helical" evidence="10">
    <location>
        <begin position="132"/>
        <end position="150"/>
    </location>
</feature>
<evidence type="ECO:0000256" key="1">
    <source>
        <dbReference type="ARBA" id="ARBA00004651"/>
    </source>
</evidence>
<keyword evidence="8 10" id="KW-0472">Membrane</keyword>
<gene>
    <name evidence="11" type="ordered locus">AciX8_4413</name>
</gene>
<feature type="transmembrane region" description="Helical" evidence="10">
    <location>
        <begin position="162"/>
        <end position="184"/>
    </location>
</feature>
<evidence type="ECO:0000256" key="3">
    <source>
        <dbReference type="ARBA" id="ARBA00022449"/>
    </source>
</evidence>
<evidence type="ECO:0000256" key="2">
    <source>
        <dbReference type="ARBA" id="ARBA00022448"/>
    </source>
</evidence>
<accession>G8NU51</accession>
<feature type="transmembrane region" description="Helical" evidence="10">
    <location>
        <begin position="45"/>
        <end position="70"/>
    </location>
</feature>
<dbReference type="GO" id="GO:0015297">
    <property type="term" value="F:antiporter activity"/>
    <property type="evidence" value="ECO:0007669"/>
    <property type="project" value="UniProtKB-KW"/>
</dbReference>
<dbReference type="AlphaFoldDB" id="G8NU51"/>
<evidence type="ECO:0000256" key="9">
    <source>
        <dbReference type="ARBA" id="ARBA00031636"/>
    </source>
</evidence>
<keyword evidence="3" id="KW-0050">Antiport</keyword>
<dbReference type="EMBL" id="CP003130">
    <property type="protein sequence ID" value="AEU38686.1"/>
    <property type="molecule type" value="Genomic_DNA"/>
</dbReference>
<sequence length="472" mass="50300">MRSADIRRELPLLLKLALPLIVGELGWVAMSLVDTIMVGRLPHSAIAMSAGALAQVLFNTLVFGIGGILLALDTLISQAFGAKEMQQANRWLLHGLVMAVILSGVLMTLFAAGPTLLMYMPVDRAVLAQAVPAMWGLNYGTLPLLLYFTLRRYLQATHHGRPIAFALISANLVNIAGDWLMMFGHRWQILGHTIAIPAFGVEGSAWSTSFARLYLMAVLLFAVLWADQQGDYGLRTVSRRIEVQHLRKLFVLGAPAGASLLIEIAIFALVTSLVATMGALTLAGHEVALQCASTTFMVPLAISSATAVRVGHAVGRIRTGAATIAQAALAGWCGIGLGSAFMLVAAVVFLTIPATVARLFTPDQDVIRAAVPLLFVAAGFQFFDGVQITATGALRGAGNTTAPLYTQVLCYWAIGMPLGVLLAFRAHLGAAGLWWGLLIALTAAALMLLALWHRTTKSLAQTMRRAQQASSI</sequence>
<evidence type="ECO:0000256" key="4">
    <source>
        <dbReference type="ARBA" id="ARBA00022475"/>
    </source>
</evidence>